<keyword evidence="1" id="KW-0479">Metal-binding</keyword>
<evidence type="ECO:0000256" key="4">
    <source>
        <dbReference type="PROSITE-ProRule" id="PRU00175"/>
    </source>
</evidence>
<evidence type="ECO:0000313" key="7">
    <source>
        <dbReference type="EMBL" id="MCL7042353.1"/>
    </source>
</evidence>
<feature type="domain" description="RING-type" evidence="6">
    <location>
        <begin position="246"/>
        <end position="291"/>
    </location>
</feature>
<evidence type="ECO:0000256" key="2">
    <source>
        <dbReference type="ARBA" id="ARBA00022771"/>
    </source>
</evidence>
<gene>
    <name evidence="7" type="ORF">MKW94_018737</name>
</gene>
<keyword evidence="3" id="KW-0862">Zinc</keyword>
<dbReference type="GO" id="GO:0008270">
    <property type="term" value="F:zinc ion binding"/>
    <property type="evidence" value="ECO:0007669"/>
    <property type="project" value="UniProtKB-KW"/>
</dbReference>
<dbReference type="InterPro" id="IPR013083">
    <property type="entry name" value="Znf_RING/FYVE/PHD"/>
</dbReference>
<reference evidence="7" key="1">
    <citation type="submission" date="2022-03" db="EMBL/GenBank/DDBJ databases">
        <title>A functionally conserved STORR gene fusion in Papaver species that diverged 16.8 million years ago.</title>
        <authorList>
            <person name="Catania T."/>
        </authorList>
    </citation>
    <scope>NUCLEOTIDE SEQUENCE</scope>
    <source>
        <strain evidence="7">S-191538</strain>
    </source>
</reference>
<proteinExistence type="predicted"/>
<dbReference type="InterPro" id="IPR052788">
    <property type="entry name" value="RING-type_E3_ligase_ATL"/>
</dbReference>
<feature type="compositionally biased region" description="Acidic residues" evidence="5">
    <location>
        <begin position="11"/>
        <end position="27"/>
    </location>
</feature>
<keyword evidence="2 4" id="KW-0863">Zinc-finger</keyword>
<dbReference type="Gene3D" id="3.30.40.10">
    <property type="entry name" value="Zinc/RING finger domain, C3HC4 (zinc finger)"/>
    <property type="match status" value="1"/>
</dbReference>
<comment type="caution">
    <text evidence="7">The sequence shown here is derived from an EMBL/GenBank/DDBJ whole genome shotgun (WGS) entry which is preliminary data.</text>
</comment>
<protein>
    <recommendedName>
        <fullName evidence="6">RING-type domain-containing protein</fullName>
    </recommendedName>
</protein>
<evidence type="ECO:0000256" key="1">
    <source>
        <dbReference type="ARBA" id="ARBA00022723"/>
    </source>
</evidence>
<dbReference type="EMBL" id="JAJJMA010234304">
    <property type="protein sequence ID" value="MCL7042353.1"/>
    <property type="molecule type" value="Genomic_DNA"/>
</dbReference>
<dbReference type="Pfam" id="PF13639">
    <property type="entry name" value="zf-RING_2"/>
    <property type="match status" value="1"/>
</dbReference>
<sequence length="301" mass="34420">MSSTENATYVTDEDSATDEENATDELEPATKKDIAMRIKSIDTITTENRVENPYEETRAFVEVQIRERNHMYQARSSILFDLISGKYLDAREKKKPTTVKLFQISFADLFSSDVFRNCDLDPLLSLGSLENSPAERRFWNFFKHAVSAIGKKSAKLNLLEKKSVLILVVKLEIFLIAKGAEVGKENHMLDDYLFILRSEFNKHVCKREGIVDCNLYEDGLQMTSMLKTFYAKSFNKDTSGDAKEECVICLDEFKGVNSNVMELYCGHVLHNQCILKWINQTEPPSVCPVCRHPLNPFPFDT</sequence>
<dbReference type="SUPFAM" id="SSF57850">
    <property type="entry name" value="RING/U-box"/>
    <property type="match status" value="1"/>
</dbReference>
<organism evidence="7 8">
    <name type="scientific">Papaver nudicaule</name>
    <name type="common">Iceland poppy</name>
    <dbReference type="NCBI Taxonomy" id="74823"/>
    <lineage>
        <taxon>Eukaryota</taxon>
        <taxon>Viridiplantae</taxon>
        <taxon>Streptophyta</taxon>
        <taxon>Embryophyta</taxon>
        <taxon>Tracheophyta</taxon>
        <taxon>Spermatophyta</taxon>
        <taxon>Magnoliopsida</taxon>
        <taxon>Ranunculales</taxon>
        <taxon>Papaveraceae</taxon>
        <taxon>Papaveroideae</taxon>
        <taxon>Papaver</taxon>
    </lineage>
</organism>
<dbReference type="PROSITE" id="PS50089">
    <property type="entry name" value="ZF_RING_2"/>
    <property type="match status" value="1"/>
</dbReference>
<keyword evidence="8" id="KW-1185">Reference proteome</keyword>
<dbReference type="InterPro" id="IPR001841">
    <property type="entry name" value="Znf_RING"/>
</dbReference>
<dbReference type="AlphaFoldDB" id="A0AA41VJP7"/>
<dbReference type="PANTHER" id="PTHR45798">
    <property type="entry name" value="RING-H2 FINGER PROTEIN ATL61-RELATED-RELATED"/>
    <property type="match status" value="1"/>
</dbReference>
<feature type="region of interest" description="Disordered" evidence="5">
    <location>
        <begin position="1"/>
        <end position="29"/>
    </location>
</feature>
<evidence type="ECO:0000313" key="8">
    <source>
        <dbReference type="Proteomes" id="UP001177140"/>
    </source>
</evidence>
<evidence type="ECO:0000256" key="5">
    <source>
        <dbReference type="SAM" id="MobiDB-lite"/>
    </source>
</evidence>
<accession>A0AA41VJP7</accession>
<dbReference type="SMART" id="SM00184">
    <property type="entry name" value="RING"/>
    <property type="match status" value="1"/>
</dbReference>
<evidence type="ECO:0000256" key="3">
    <source>
        <dbReference type="ARBA" id="ARBA00022833"/>
    </source>
</evidence>
<name>A0AA41VJP7_PAPNU</name>
<evidence type="ECO:0000259" key="6">
    <source>
        <dbReference type="PROSITE" id="PS50089"/>
    </source>
</evidence>
<dbReference type="PANTHER" id="PTHR45798:SF97">
    <property type="entry name" value="ALCOHOL-SENSITIVE RING FINGER PROTEIN 1"/>
    <property type="match status" value="1"/>
</dbReference>
<dbReference type="Proteomes" id="UP001177140">
    <property type="component" value="Unassembled WGS sequence"/>
</dbReference>